<feature type="compositionally biased region" description="Basic and acidic residues" evidence="5">
    <location>
        <begin position="50"/>
        <end position="63"/>
    </location>
</feature>
<evidence type="ECO:0000256" key="3">
    <source>
        <dbReference type="ARBA" id="ARBA00022729"/>
    </source>
</evidence>
<dbReference type="SUPFAM" id="SSF49842">
    <property type="entry name" value="TNF-like"/>
    <property type="match status" value="1"/>
</dbReference>
<name>A0A9Q1CD06_HOLLE</name>
<dbReference type="Proteomes" id="UP001152320">
    <property type="component" value="Chromosome 4"/>
</dbReference>
<keyword evidence="2" id="KW-0964">Secreted</keyword>
<dbReference type="GO" id="GO:0005576">
    <property type="term" value="C:extracellular region"/>
    <property type="evidence" value="ECO:0007669"/>
    <property type="project" value="UniProtKB-SubCell"/>
</dbReference>
<gene>
    <name evidence="7" type="ORF">HOLleu_10038</name>
</gene>
<dbReference type="OrthoDB" id="6090657at2759"/>
<comment type="caution">
    <text evidence="7">The sequence shown here is derived from an EMBL/GenBank/DDBJ whole genome shotgun (WGS) entry which is preliminary data.</text>
</comment>
<comment type="subcellular location">
    <subcellularLocation>
        <location evidence="1">Secreted</location>
    </subcellularLocation>
</comment>
<dbReference type="InterPro" id="IPR001073">
    <property type="entry name" value="C1q_dom"/>
</dbReference>
<feature type="region of interest" description="Disordered" evidence="5">
    <location>
        <begin position="133"/>
        <end position="211"/>
    </location>
</feature>
<dbReference type="AlphaFoldDB" id="A0A9Q1CD06"/>
<feature type="region of interest" description="Disordered" evidence="5">
    <location>
        <begin position="100"/>
        <end position="119"/>
    </location>
</feature>
<evidence type="ECO:0000313" key="7">
    <source>
        <dbReference type="EMBL" id="KAJ8043091.1"/>
    </source>
</evidence>
<evidence type="ECO:0000313" key="8">
    <source>
        <dbReference type="Proteomes" id="UP001152320"/>
    </source>
</evidence>
<dbReference type="PANTHER" id="PTHR15427:SF52">
    <property type="entry name" value="C1Q DOMAIN-CONTAINING PROTEIN"/>
    <property type="match status" value="1"/>
</dbReference>
<dbReference type="SMART" id="SM00110">
    <property type="entry name" value="C1Q"/>
    <property type="match status" value="1"/>
</dbReference>
<dbReference type="InterPro" id="IPR008160">
    <property type="entry name" value="Collagen"/>
</dbReference>
<protein>
    <submittedName>
        <fullName evidence="7">Otolin-1-A</fullName>
    </submittedName>
</protein>
<feature type="compositionally biased region" description="Pro residues" evidence="5">
    <location>
        <begin position="100"/>
        <end position="113"/>
    </location>
</feature>
<feature type="region of interest" description="Disordered" evidence="5">
    <location>
        <begin position="50"/>
        <end position="71"/>
    </location>
</feature>
<feature type="domain" description="C1q" evidence="6">
    <location>
        <begin position="235"/>
        <end position="370"/>
    </location>
</feature>
<evidence type="ECO:0000256" key="4">
    <source>
        <dbReference type="ARBA" id="ARBA00023119"/>
    </source>
</evidence>
<dbReference type="PANTHER" id="PTHR15427">
    <property type="entry name" value="EMILIN ELASTIN MICROFIBRIL INTERFACE-LOCATED PROTEIN ELASTIN MICROFIBRIL INTERFACER"/>
    <property type="match status" value="1"/>
</dbReference>
<dbReference type="InterPro" id="IPR050392">
    <property type="entry name" value="Collagen/C1q_domain"/>
</dbReference>
<dbReference type="PROSITE" id="PS50871">
    <property type="entry name" value="C1Q"/>
    <property type="match status" value="1"/>
</dbReference>
<keyword evidence="4" id="KW-0176">Collagen</keyword>
<dbReference type="Pfam" id="PF01391">
    <property type="entry name" value="Collagen"/>
    <property type="match status" value="1"/>
</dbReference>
<evidence type="ECO:0000256" key="5">
    <source>
        <dbReference type="SAM" id="MobiDB-lite"/>
    </source>
</evidence>
<evidence type="ECO:0000256" key="2">
    <source>
        <dbReference type="ARBA" id="ARBA00022525"/>
    </source>
</evidence>
<feature type="compositionally biased region" description="Low complexity" evidence="5">
    <location>
        <begin position="148"/>
        <end position="166"/>
    </location>
</feature>
<keyword evidence="3" id="KW-0732">Signal</keyword>
<proteinExistence type="predicted"/>
<evidence type="ECO:0000259" key="6">
    <source>
        <dbReference type="PROSITE" id="PS50871"/>
    </source>
</evidence>
<dbReference type="InterPro" id="IPR008983">
    <property type="entry name" value="Tumour_necrosis_fac-like_dom"/>
</dbReference>
<organism evidence="7 8">
    <name type="scientific">Holothuria leucospilota</name>
    <name type="common">Black long sea cucumber</name>
    <name type="synonym">Mertensiothuria leucospilota</name>
    <dbReference type="NCBI Taxonomy" id="206669"/>
    <lineage>
        <taxon>Eukaryota</taxon>
        <taxon>Metazoa</taxon>
        <taxon>Echinodermata</taxon>
        <taxon>Eleutherozoa</taxon>
        <taxon>Echinozoa</taxon>
        <taxon>Holothuroidea</taxon>
        <taxon>Aspidochirotacea</taxon>
        <taxon>Aspidochirotida</taxon>
        <taxon>Holothuriidae</taxon>
        <taxon>Holothuria</taxon>
    </lineage>
</organism>
<dbReference type="EMBL" id="JAIZAY010000004">
    <property type="protein sequence ID" value="KAJ8043091.1"/>
    <property type="molecule type" value="Genomic_DNA"/>
</dbReference>
<keyword evidence="8" id="KW-1185">Reference proteome</keyword>
<dbReference type="Gene3D" id="2.60.120.40">
    <property type="match status" value="1"/>
</dbReference>
<reference evidence="7" key="1">
    <citation type="submission" date="2021-10" db="EMBL/GenBank/DDBJ databases">
        <title>Tropical sea cucumber genome reveals ecological adaptation and Cuvierian tubules defense mechanism.</title>
        <authorList>
            <person name="Chen T."/>
        </authorList>
    </citation>
    <scope>NUCLEOTIDE SEQUENCE</scope>
    <source>
        <strain evidence="7">Nanhai2018</strain>
        <tissue evidence="7">Muscle</tissue>
    </source>
</reference>
<accession>A0A9Q1CD06</accession>
<dbReference type="PRINTS" id="PR00007">
    <property type="entry name" value="COMPLEMNTC1Q"/>
</dbReference>
<evidence type="ECO:0000256" key="1">
    <source>
        <dbReference type="ARBA" id="ARBA00004613"/>
    </source>
</evidence>
<dbReference type="Pfam" id="PF00386">
    <property type="entry name" value="C1q"/>
    <property type="match status" value="1"/>
</dbReference>
<sequence>MRIDRFILHRPTTMEEGRKAIAVFCVVSLVSINIVESGVDISTEFIQESRPENRTLDGGRHATENSPIDPSITAGYTENVLNDHHCSSYIVLNGPHGLPGPPGPRGLPGPPGMPGNAGMNGYNGAAGSCFCQKGRRGHTGHPGPPGPKGNDGPPGMQGPPGADGAPGPIGPKGVPGECTGMADGPKGDVGLPGADGMKGEKGDPGDPGQDAVCESMLCTAEERTREQPSRGGRRRRQKFSAFSVSRYGTEEAVDETEIITWDHEFTNFGGDFSSDTGIFNCSIPGYYFFTFNIYKSSTANYPLVRLMLNGDVQVSVLDADFWDSEDSSSNSVILELISGDSVWLELYEGRVLHSSYYRYTTFSGTLLRAT</sequence>